<evidence type="ECO:0000313" key="1">
    <source>
        <dbReference type="EMBL" id="MCL6424204.1"/>
    </source>
</evidence>
<dbReference type="RefSeq" id="WP_249738285.1">
    <property type="nucleotide sequence ID" value="NZ_JAKNCJ010000009.1"/>
</dbReference>
<accession>A0ABT0R4L1</accession>
<dbReference type="Proteomes" id="UP001203761">
    <property type="component" value="Unassembled WGS sequence"/>
</dbReference>
<dbReference type="Pfam" id="PF04978">
    <property type="entry name" value="MST"/>
    <property type="match status" value="1"/>
</dbReference>
<keyword evidence="2" id="KW-1185">Reference proteome</keyword>
<reference evidence="1" key="1">
    <citation type="submission" date="2022-02" db="EMBL/GenBank/DDBJ databases">
        <authorList>
            <person name="Lee M."/>
            <person name="Kim S.-J."/>
            <person name="Jung M.-Y."/>
        </authorList>
    </citation>
    <scope>NUCLEOTIDE SEQUENCE</scope>
    <source>
        <strain evidence="1">JHP9</strain>
    </source>
</reference>
<dbReference type="EMBL" id="JAKNCJ010000009">
    <property type="protein sequence ID" value="MCL6424204.1"/>
    <property type="molecule type" value="Genomic_DNA"/>
</dbReference>
<dbReference type="InterPro" id="IPR007061">
    <property type="entry name" value="MST-like"/>
</dbReference>
<protein>
    <submittedName>
        <fullName evidence="1">DinB family protein</fullName>
    </submittedName>
</protein>
<gene>
    <name evidence="1" type="ORF">Bequi_12585</name>
</gene>
<organism evidence="1 2">
    <name type="scientific">Brachybacterium equifaecis</name>
    <dbReference type="NCBI Taxonomy" id="2910770"/>
    <lineage>
        <taxon>Bacteria</taxon>
        <taxon>Bacillati</taxon>
        <taxon>Actinomycetota</taxon>
        <taxon>Actinomycetes</taxon>
        <taxon>Micrococcales</taxon>
        <taxon>Dermabacteraceae</taxon>
        <taxon>Brachybacterium</taxon>
    </lineage>
</organism>
<dbReference type="Gene3D" id="1.20.120.450">
    <property type="entry name" value="dinb family like domain"/>
    <property type="match status" value="1"/>
</dbReference>
<proteinExistence type="predicted"/>
<evidence type="ECO:0000313" key="2">
    <source>
        <dbReference type="Proteomes" id="UP001203761"/>
    </source>
</evidence>
<name>A0ABT0R4L1_9MICO</name>
<dbReference type="InterPro" id="IPR034660">
    <property type="entry name" value="DinB/YfiT-like"/>
</dbReference>
<dbReference type="SUPFAM" id="SSF109854">
    <property type="entry name" value="DinB/YfiT-like putative metalloenzymes"/>
    <property type="match status" value="1"/>
</dbReference>
<comment type="caution">
    <text evidence="1">The sequence shown here is derived from an EMBL/GenBank/DDBJ whole genome shotgun (WGS) entry which is preliminary data.</text>
</comment>
<sequence length="191" mass="20594">MPFMTPDVTDERDGLATFAAQQLRQIAATLHGLDREQLAAAPSASAMTLGALTRHCLWVAQRNVLAIHAAPGCPEGPQHTPAQVEAEGTIQPDALRPEDTAGSLIEELHSAADELDAAIRAADPDTSVPIPEEPWFSGSEHWNVRRCALHMVEEFARHAGHADVIRESIDGKGAYELNALADGEEWPPTGW</sequence>